<gene>
    <name evidence="3" type="ORF">J0654_04550</name>
</gene>
<keyword evidence="1" id="KW-0812">Transmembrane</keyword>
<evidence type="ECO:0000256" key="1">
    <source>
        <dbReference type="SAM" id="Phobius"/>
    </source>
</evidence>
<feature type="domain" description="CAAX prenyl protease 2/Lysostaphin resistance protein A-like" evidence="2">
    <location>
        <begin position="127"/>
        <end position="219"/>
    </location>
</feature>
<feature type="transmembrane region" description="Helical" evidence="1">
    <location>
        <begin position="91"/>
        <end position="110"/>
    </location>
</feature>
<organism evidence="3 4">
    <name type="scientific">Flagellimonas profundi</name>
    <dbReference type="NCBI Taxonomy" id="2915620"/>
    <lineage>
        <taxon>Bacteria</taxon>
        <taxon>Pseudomonadati</taxon>
        <taxon>Bacteroidota</taxon>
        <taxon>Flavobacteriia</taxon>
        <taxon>Flavobacteriales</taxon>
        <taxon>Flavobacteriaceae</taxon>
        <taxon>Flagellimonas</taxon>
    </lineage>
</organism>
<dbReference type="InterPro" id="IPR003675">
    <property type="entry name" value="Rce1/LyrA-like_dom"/>
</dbReference>
<evidence type="ECO:0000313" key="4">
    <source>
        <dbReference type="Proteomes" id="UP000664807"/>
    </source>
</evidence>
<dbReference type="Proteomes" id="UP000664807">
    <property type="component" value="Unassembled WGS sequence"/>
</dbReference>
<keyword evidence="1" id="KW-0472">Membrane</keyword>
<reference evidence="3 4" key="1">
    <citation type="submission" date="2021-03" db="EMBL/GenBank/DDBJ databases">
        <title>Muricauda lutimaris sp. nov. and Muricauda ruestringensis sp. nov, two marine members of the Flavobacteriaceae isolated from deep sea sediments of Western Pacific.</title>
        <authorList>
            <person name="Zhao S."/>
            <person name="Liu R."/>
        </authorList>
    </citation>
    <scope>NUCLEOTIDE SEQUENCE [LARGE SCALE GENOMIC DNA]</scope>
    <source>
        <strain evidence="3 4">BC31-3-A3</strain>
    </source>
</reference>
<comment type="caution">
    <text evidence="3">The sequence shown here is derived from an EMBL/GenBank/DDBJ whole genome shotgun (WGS) entry which is preliminary data.</text>
</comment>
<dbReference type="GO" id="GO:0008237">
    <property type="term" value="F:metallopeptidase activity"/>
    <property type="evidence" value="ECO:0007669"/>
    <property type="project" value="UniProtKB-KW"/>
</dbReference>
<feature type="transmembrane region" description="Helical" evidence="1">
    <location>
        <begin position="51"/>
        <end position="70"/>
    </location>
</feature>
<dbReference type="Pfam" id="PF02517">
    <property type="entry name" value="Rce1-like"/>
    <property type="match status" value="1"/>
</dbReference>
<proteinExistence type="predicted"/>
<protein>
    <submittedName>
        <fullName evidence="3">CPBP family intramembrane metalloprotease</fullName>
    </submittedName>
</protein>
<feature type="transmembrane region" description="Helical" evidence="1">
    <location>
        <begin position="256"/>
        <end position="274"/>
    </location>
</feature>
<dbReference type="PANTHER" id="PTHR39430:SF1">
    <property type="entry name" value="PROTEASE"/>
    <property type="match status" value="1"/>
</dbReference>
<name>A0ABS3FDW0_9FLAO</name>
<keyword evidence="3" id="KW-0645">Protease</keyword>
<evidence type="ECO:0000259" key="2">
    <source>
        <dbReference type="Pfam" id="PF02517"/>
    </source>
</evidence>
<feature type="transmembrane region" description="Helical" evidence="1">
    <location>
        <begin position="122"/>
        <end position="140"/>
    </location>
</feature>
<keyword evidence="3" id="KW-0378">Hydrolase</keyword>
<keyword evidence="4" id="KW-1185">Reference proteome</keyword>
<sequence>MNEVTYFAGWKRVLLIILPYFFITGFLQVFGELLTGQEITSGLINESTGQHLLTSFFGFLGTLLVVYLFMKRLDNEEFIEIGLHLKNHKKGILLGLTTGLFIMVAGYLVLDTLNQIEFAETTFMGGEFLMTVLLFLIVSISEEIFFRGYVLRNFMESMNKFVALFGSAFLFALVHAANPNLSLIGNINLFLAGVLLGLPYVYTKNLMFPIAFHFSWNFFQSLFGFNVSGLDSYSLIEFKNTQDTWVSGGDFCFERSVLASVLQIILIVAFYIVFNSKKREKLRIGI</sequence>
<keyword evidence="1" id="KW-1133">Transmembrane helix</keyword>
<accession>A0ABS3FDW0</accession>
<dbReference type="EMBL" id="JAFLNM010000001">
    <property type="protein sequence ID" value="MBO0340900.1"/>
    <property type="molecule type" value="Genomic_DNA"/>
</dbReference>
<feature type="transmembrane region" description="Helical" evidence="1">
    <location>
        <begin position="214"/>
        <end position="236"/>
    </location>
</feature>
<dbReference type="PANTHER" id="PTHR39430">
    <property type="entry name" value="MEMBRANE-ASSOCIATED PROTEASE-RELATED"/>
    <property type="match status" value="1"/>
</dbReference>
<dbReference type="RefSeq" id="WP_207026469.1">
    <property type="nucleotide sequence ID" value="NZ_JAFLNM010000001.1"/>
</dbReference>
<keyword evidence="3" id="KW-0482">Metalloprotease</keyword>
<evidence type="ECO:0000313" key="3">
    <source>
        <dbReference type="EMBL" id="MBO0340900.1"/>
    </source>
</evidence>
<feature type="transmembrane region" description="Helical" evidence="1">
    <location>
        <begin position="12"/>
        <end position="31"/>
    </location>
</feature>
<feature type="transmembrane region" description="Helical" evidence="1">
    <location>
        <begin position="161"/>
        <end position="177"/>
    </location>
</feature>
<feature type="transmembrane region" description="Helical" evidence="1">
    <location>
        <begin position="183"/>
        <end position="202"/>
    </location>
</feature>